<dbReference type="AlphaFoldDB" id="A0A935C2Q1"/>
<accession>A0A935C2Q1</accession>
<dbReference type="Proteomes" id="UP000633365">
    <property type="component" value="Unassembled WGS sequence"/>
</dbReference>
<evidence type="ECO:0000256" key="1">
    <source>
        <dbReference type="ARBA" id="ARBA00023121"/>
    </source>
</evidence>
<evidence type="ECO:0000313" key="3">
    <source>
        <dbReference type="Proteomes" id="UP000633365"/>
    </source>
</evidence>
<dbReference type="InterPro" id="IPR003797">
    <property type="entry name" value="DegV"/>
</dbReference>
<dbReference type="Gene3D" id="3.30.1180.10">
    <property type="match status" value="1"/>
</dbReference>
<dbReference type="GO" id="GO:0008289">
    <property type="term" value="F:lipid binding"/>
    <property type="evidence" value="ECO:0007669"/>
    <property type="project" value="UniProtKB-KW"/>
</dbReference>
<dbReference type="Pfam" id="PF02645">
    <property type="entry name" value="DegV"/>
    <property type="match status" value="1"/>
</dbReference>
<dbReference type="PROSITE" id="PS51482">
    <property type="entry name" value="DEGV"/>
    <property type="match status" value="1"/>
</dbReference>
<name>A0A935C2Q1_9FIRM</name>
<keyword evidence="3" id="KW-1185">Reference proteome</keyword>
<dbReference type="InterPro" id="IPR043168">
    <property type="entry name" value="DegV_C"/>
</dbReference>
<proteinExistence type="predicted"/>
<dbReference type="InterPro" id="IPR050270">
    <property type="entry name" value="DegV_domain_contain"/>
</dbReference>
<protein>
    <submittedName>
        <fullName evidence="2">DegV family protein</fullName>
    </submittedName>
</protein>
<dbReference type="EMBL" id="JAEQMG010000125">
    <property type="protein sequence ID" value="MBK6089340.1"/>
    <property type="molecule type" value="Genomic_DNA"/>
</dbReference>
<dbReference type="NCBIfam" id="TIGR00762">
    <property type="entry name" value="DegV"/>
    <property type="match status" value="1"/>
</dbReference>
<evidence type="ECO:0000313" key="2">
    <source>
        <dbReference type="EMBL" id="MBK6089340.1"/>
    </source>
</evidence>
<organism evidence="2 3">
    <name type="scientific">Ruminococcus difficilis</name>
    <dbReference type="NCBI Taxonomy" id="2763069"/>
    <lineage>
        <taxon>Bacteria</taxon>
        <taxon>Bacillati</taxon>
        <taxon>Bacillota</taxon>
        <taxon>Clostridia</taxon>
        <taxon>Eubacteriales</taxon>
        <taxon>Oscillospiraceae</taxon>
        <taxon>Ruminococcus</taxon>
    </lineage>
</organism>
<comment type="caution">
    <text evidence="2">The sequence shown here is derived from an EMBL/GenBank/DDBJ whole genome shotgun (WGS) entry which is preliminary data.</text>
</comment>
<gene>
    <name evidence="2" type="ORF">JKK62_11930</name>
</gene>
<reference evidence="2" key="1">
    <citation type="submission" date="2021-01" db="EMBL/GenBank/DDBJ databases">
        <title>Genome public.</title>
        <authorList>
            <person name="Liu C."/>
            <person name="Sun Q."/>
        </authorList>
    </citation>
    <scope>NUCLEOTIDE SEQUENCE</scope>
    <source>
        <strain evidence="2">M6</strain>
    </source>
</reference>
<sequence>MLILFTDTDTDITPAQAKEYGYHLISMPYSIDGETTYPYEDFEEFDAHAFYDKLRGGVLPNTSAISTQRYKDYFEPHFKNGDDILYVHFSRNMTATFDNMDIAVKELLEQYPDCHFYEIDTMGITLCSLQTVLEIGDLYKAGKTAEELLAYADREVKKVACYFFADDLRFFRHSGRVSGIAGTMGTLLGIRPIIYMNDEGKMVSVGKEKGRVKAMERLLSYVDALGEDVKDHRVLIGNTDSRDIAEEIERMLKERYGRDLRTMIVDVNPTAGSHCGPNTVGICFHGKRRSL</sequence>
<dbReference type="Gene3D" id="3.40.50.10170">
    <property type="match status" value="1"/>
</dbReference>
<dbReference type="SUPFAM" id="SSF82549">
    <property type="entry name" value="DAK1/DegV-like"/>
    <property type="match status" value="1"/>
</dbReference>
<dbReference type="PANTHER" id="PTHR33434">
    <property type="entry name" value="DEGV DOMAIN-CONTAINING PROTEIN DR_1986-RELATED"/>
    <property type="match status" value="1"/>
</dbReference>
<keyword evidence="1" id="KW-0446">Lipid-binding</keyword>
<dbReference type="PANTHER" id="PTHR33434:SF2">
    <property type="entry name" value="FATTY ACID-BINDING PROTEIN TM_1468"/>
    <property type="match status" value="1"/>
</dbReference>
<dbReference type="RefSeq" id="WP_201428085.1">
    <property type="nucleotide sequence ID" value="NZ_JAEQMG010000125.1"/>
</dbReference>